<keyword evidence="2" id="KW-1185">Reference proteome</keyword>
<sequence>MHTLRQKNGLSGFTSRSESEYDPFGAGHGCNSISAGLGMAIARDMKGKRERVVTVISNGTTMAGQVYEAMSNAGYLDSNMIVILNDSHHSLHRKIEEGPKTTINALSSTLSKLQSNKSFRKLREVAKGVTKRIGGSMHEIAAKVDEFARGLMGPPGATLFEELGLYYIGPVDGHNIEDLVCVLQEVASLDSMGPVLVHVITEENREREDKQKDGKLENLQEGSFMSDSSLCNIHTRTYSDCFVETLIMEAEKDKDIVTVHAGMEMETAFQVIQERFPDRFFDVGMAEQHAVTFSAGLSCGGLKPFCIIPSAFLQRAYDQVIHDVDQQKIPVRFVISSAGLVGSDGPMQCGAFDITYMSCLPNMIVMAPSDEDELVDMVATAVHIDDRPVCFRYPRGAIIGTDHYVRSGIPIEVGKGKVLIEGKDVALLGYGAMVQNCLKARHLLSKLGIEVTVADARFCKPLDMKLLRQLCENHAFLVTVEEGSVGGFGSHVAQFMALDGQLDGRVKWRPIVLPDSYIEHALPKEQLTLAGLTGHHIAATVLRLLGRTREALLLMS</sequence>
<comment type="caution">
    <text evidence="1">The sequence shown here is derived from an EMBL/GenBank/DDBJ whole genome shotgun (WGS) entry which is preliminary data.</text>
</comment>
<evidence type="ECO:0000313" key="2">
    <source>
        <dbReference type="Proteomes" id="UP000091857"/>
    </source>
</evidence>
<name>A0ACB7G7M9_MANES</name>
<organism evidence="1 2">
    <name type="scientific">Manihot esculenta</name>
    <name type="common">Cassava</name>
    <name type="synonym">Jatropha manihot</name>
    <dbReference type="NCBI Taxonomy" id="3983"/>
    <lineage>
        <taxon>Eukaryota</taxon>
        <taxon>Viridiplantae</taxon>
        <taxon>Streptophyta</taxon>
        <taxon>Embryophyta</taxon>
        <taxon>Tracheophyta</taxon>
        <taxon>Spermatophyta</taxon>
        <taxon>Magnoliopsida</taxon>
        <taxon>eudicotyledons</taxon>
        <taxon>Gunneridae</taxon>
        <taxon>Pentapetalae</taxon>
        <taxon>rosids</taxon>
        <taxon>fabids</taxon>
        <taxon>Malpighiales</taxon>
        <taxon>Euphorbiaceae</taxon>
        <taxon>Crotonoideae</taxon>
        <taxon>Manihoteae</taxon>
        <taxon>Manihot</taxon>
    </lineage>
</organism>
<reference evidence="2" key="1">
    <citation type="journal article" date="2016" name="Nat. Biotechnol.">
        <title>Sequencing wild and cultivated cassava and related species reveals extensive interspecific hybridization and genetic diversity.</title>
        <authorList>
            <person name="Bredeson J.V."/>
            <person name="Lyons J.B."/>
            <person name="Prochnik S.E."/>
            <person name="Wu G.A."/>
            <person name="Ha C.M."/>
            <person name="Edsinger-Gonzales E."/>
            <person name="Grimwood J."/>
            <person name="Schmutz J."/>
            <person name="Rabbi I.Y."/>
            <person name="Egesi C."/>
            <person name="Nauluvula P."/>
            <person name="Lebot V."/>
            <person name="Ndunguru J."/>
            <person name="Mkamilo G."/>
            <person name="Bart R.S."/>
            <person name="Setter T.L."/>
            <person name="Gleadow R.M."/>
            <person name="Kulakow P."/>
            <person name="Ferguson M.E."/>
            <person name="Rounsley S."/>
            <person name="Rokhsar D.S."/>
        </authorList>
    </citation>
    <scope>NUCLEOTIDE SEQUENCE [LARGE SCALE GENOMIC DNA]</scope>
    <source>
        <strain evidence="2">cv. AM560-2</strain>
    </source>
</reference>
<protein>
    <submittedName>
        <fullName evidence="1">Uncharacterized protein</fullName>
    </submittedName>
</protein>
<accession>A0ACB7G7M9</accession>
<dbReference type="EMBL" id="CM004402">
    <property type="protein sequence ID" value="KAG8636304.1"/>
    <property type="molecule type" value="Genomic_DNA"/>
</dbReference>
<evidence type="ECO:0000313" key="1">
    <source>
        <dbReference type="EMBL" id="KAG8636304.1"/>
    </source>
</evidence>
<gene>
    <name evidence="1" type="ORF">MANES_16G118600v8</name>
</gene>
<proteinExistence type="predicted"/>
<dbReference type="Proteomes" id="UP000091857">
    <property type="component" value="Chromosome 16"/>
</dbReference>